<comment type="catalytic activity">
    <reaction evidence="1">
        <text>Random endo-hydrolysis of N-acetyl-beta-D-glucosaminide (1-&gt;4)-beta-linkages in chitin and chitodextrins.</text>
        <dbReference type="EC" id="3.2.1.14"/>
    </reaction>
</comment>
<evidence type="ECO:0000256" key="10">
    <source>
        <dbReference type="PROSITE-ProRule" id="PRU00261"/>
    </source>
</evidence>
<feature type="domain" description="GH18" evidence="14">
    <location>
        <begin position="118"/>
        <end position="476"/>
    </location>
</feature>
<dbReference type="EMBL" id="KV460271">
    <property type="protein sequence ID" value="OBT92234.2"/>
    <property type="molecule type" value="Genomic_DNA"/>
</dbReference>
<dbReference type="InterPro" id="IPR001579">
    <property type="entry name" value="Glyco_hydro_18_chit_AS"/>
</dbReference>
<dbReference type="CDD" id="cd00035">
    <property type="entry name" value="ChtBD1"/>
    <property type="match status" value="1"/>
</dbReference>
<dbReference type="GO" id="GO:0008843">
    <property type="term" value="F:endochitinase activity"/>
    <property type="evidence" value="ECO:0007669"/>
    <property type="project" value="UniProtKB-EC"/>
</dbReference>
<feature type="disulfide bond" evidence="10">
    <location>
        <begin position="86"/>
        <end position="100"/>
    </location>
</feature>
<keyword evidence="6" id="KW-0146">Chitin degradation</keyword>
<dbReference type="InterPro" id="IPR029070">
    <property type="entry name" value="Chitinase_insertion_sf"/>
</dbReference>
<dbReference type="GO" id="GO:0000272">
    <property type="term" value="P:polysaccharide catabolic process"/>
    <property type="evidence" value="ECO:0007669"/>
    <property type="project" value="UniProtKB-KW"/>
</dbReference>
<evidence type="ECO:0000256" key="3">
    <source>
        <dbReference type="ARBA" id="ARBA00012729"/>
    </source>
</evidence>
<keyword evidence="5 11" id="KW-0378">Hydrolase</keyword>
<keyword evidence="8 11" id="KW-0326">Glycosidase</keyword>
<evidence type="ECO:0000256" key="5">
    <source>
        <dbReference type="ARBA" id="ARBA00022801"/>
    </source>
</evidence>
<evidence type="ECO:0000256" key="4">
    <source>
        <dbReference type="ARBA" id="ARBA00022669"/>
    </source>
</evidence>
<evidence type="ECO:0000256" key="6">
    <source>
        <dbReference type="ARBA" id="ARBA00023024"/>
    </source>
</evidence>
<evidence type="ECO:0000256" key="12">
    <source>
        <dbReference type="SAM" id="SignalP"/>
    </source>
</evidence>
<dbReference type="SMART" id="SM00636">
    <property type="entry name" value="Glyco_18"/>
    <property type="match status" value="1"/>
</dbReference>
<dbReference type="SUPFAM" id="SSF54556">
    <property type="entry name" value="Chitinase insertion domain"/>
    <property type="match status" value="1"/>
</dbReference>
<dbReference type="InterPro" id="IPR036861">
    <property type="entry name" value="Endochitinase-like_sf"/>
</dbReference>
<dbReference type="CDD" id="cd06922">
    <property type="entry name" value="ChtBD1_GH18_1"/>
    <property type="match status" value="1"/>
</dbReference>
<dbReference type="STRING" id="342668.A0A1B8G8S8"/>
<dbReference type="InterPro" id="IPR018371">
    <property type="entry name" value="Chitin-binding_1_CS"/>
</dbReference>
<comment type="caution">
    <text evidence="10">Lacks conserved residue(s) required for the propagation of feature annotation.</text>
</comment>
<evidence type="ECO:0000256" key="2">
    <source>
        <dbReference type="ARBA" id="ARBA00008682"/>
    </source>
</evidence>
<proteinExistence type="inferred from homology"/>
<reference evidence="16" key="2">
    <citation type="journal article" date="2018" name="Nat. Commun.">
        <title>Extreme sensitivity to ultraviolet light in the fungal pathogen causing white-nose syndrome of bats.</title>
        <authorList>
            <person name="Palmer J.M."/>
            <person name="Drees K.P."/>
            <person name="Foster J.T."/>
            <person name="Lindner D.L."/>
        </authorList>
    </citation>
    <scope>NUCLEOTIDE SEQUENCE [LARGE SCALE GENOMIC DNA]</scope>
    <source>
        <strain evidence="16">UAMH 10579</strain>
    </source>
</reference>
<dbReference type="InterPro" id="IPR001223">
    <property type="entry name" value="Glyco_hydro18_cat"/>
</dbReference>
<protein>
    <recommendedName>
        <fullName evidence="3">chitinase</fullName>
        <ecNumber evidence="3">3.2.1.14</ecNumber>
    </recommendedName>
</protein>
<evidence type="ECO:0000259" key="14">
    <source>
        <dbReference type="PROSITE" id="PS51910"/>
    </source>
</evidence>
<dbReference type="PROSITE" id="PS50941">
    <property type="entry name" value="CHIT_BIND_I_2"/>
    <property type="match status" value="1"/>
</dbReference>
<dbReference type="PANTHER" id="PTHR11177:SF333">
    <property type="entry name" value="CHITINASE"/>
    <property type="match status" value="1"/>
</dbReference>
<dbReference type="SMART" id="SM00270">
    <property type="entry name" value="ChtBD1"/>
    <property type="match status" value="2"/>
</dbReference>
<dbReference type="PANTHER" id="PTHR11177">
    <property type="entry name" value="CHITINASE"/>
    <property type="match status" value="1"/>
</dbReference>
<accession>A0A1B8G8S8</accession>
<evidence type="ECO:0000259" key="13">
    <source>
        <dbReference type="PROSITE" id="PS50941"/>
    </source>
</evidence>
<dbReference type="GeneID" id="28843381"/>
<dbReference type="Gene3D" id="3.20.20.80">
    <property type="entry name" value="Glycosidases"/>
    <property type="match status" value="1"/>
</dbReference>
<keyword evidence="9" id="KW-0624">Polysaccharide degradation</keyword>
<dbReference type="Pfam" id="PF00704">
    <property type="entry name" value="Glyco_hydro_18"/>
    <property type="match status" value="1"/>
</dbReference>
<dbReference type="PROSITE" id="PS51910">
    <property type="entry name" value="GH18_2"/>
    <property type="match status" value="1"/>
</dbReference>
<dbReference type="Gene3D" id="3.30.60.10">
    <property type="entry name" value="Endochitinase-like"/>
    <property type="match status" value="1"/>
</dbReference>
<gene>
    <name evidence="15" type="ORF">VE01_09995</name>
</gene>
<dbReference type="EC" id="3.2.1.14" evidence="3"/>
<dbReference type="SUPFAM" id="SSF51445">
    <property type="entry name" value="(Trans)glycosidases"/>
    <property type="match status" value="1"/>
</dbReference>
<dbReference type="PROSITE" id="PS01095">
    <property type="entry name" value="GH18_1"/>
    <property type="match status" value="1"/>
</dbReference>
<evidence type="ECO:0000313" key="15">
    <source>
        <dbReference type="EMBL" id="OBT92234.2"/>
    </source>
</evidence>
<reference evidence="15 16" key="1">
    <citation type="submission" date="2016-03" db="EMBL/GenBank/DDBJ databases">
        <title>Comparative genomics of Pseudogymnoascus destructans, the fungus causing white-nose syndrome of bats.</title>
        <authorList>
            <person name="Palmer J.M."/>
            <person name="Drees K.P."/>
            <person name="Foster J.T."/>
            <person name="Lindner D.L."/>
        </authorList>
    </citation>
    <scope>NUCLEOTIDE SEQUENCE [LARGE SCALE GENOMIC DNA]</scope>
    <source>
        <strain evidence="15 16">UAMH 10579</strain>
    </source>
</reference>
<dbReference type="InterPro" id="IPR011583">
    <property type="entry name" value="Chitinase_II/V-like_cat"/>
</dbReference>
<comment type="similarity">
    <text evidence="2">Belongs to the glycosyl hydrolase 18 family. Chitinase class V subfamily.</text>
</comment>
<keyword evidence="7" id="KW-0119">Carbohydrate metabolism</keyword>
<feature type="signal peptide" evidence="12">
    <location>
        <begin position="1"/>
        <end position="23"/>
    </location>
</feature>
<evidence type="ECO:0000256" key="9">
    <source>
        <dbReference type="ARBA" id="ARBA00023326"/>
    </source>
</evidence>
<keyword evidence="12" id="KW-0732">Signal</keyword>
<evidence type="ECO:0000256" key="7">
    <source>
        <dbReference type="ARBA" id="ARBA00023277"/>
    </source>
</evidence>
<keyword evidence="10" id="KW-1015">Disulfide bond</keyword>
<sequence>MTSTRTVAAWLATFGLLLFSVLAQDYTCSPTKPCAIGCCSNGGVCGLGPVFCAAENCTSSCGYKSECDPGWGMQWSNASTCPLNVCCSAFGFCGSTADFCGDTKVPEPSCSGNSATNGRVIGYYEGWNLERSCNTMAPEDVTLGYWTHINFAFAYIDPGTFEIAPMSNDVAALYQRISALKQKQNGLEVWISVGGWSFNDPGSTATTFSNLARSTSAQSAFFKSLISFLVNNNFDGVDLDWEYPVAPDRFGSPDDFVNYVSFLKNLRAAFDNAGLSHRFGISLTLPSSYWYLQGFDIAGMEPILDWFNVMTYDLHGTWDSSVKSIGNIVQAHTNLTEINLALQLLWRNNIDPAKVNMGLGFYGRSFTLTDPSCSATGCPFSAGGNAGPCTATAGILSSVEIGDVISAGATVTLDKDAAVKIVTWGGNQWVSYDDGETMKTKLQYANSKCLGGTLVWAMDLDNGTMIGDMGKTSNISKKVVTGDYSGLWFY</sequence>
<dbReference type="RefSeq" id="XP_059319299.1">
    <property type="nucleotide sequence ID" value="XM_059464117.1"/>
</dbReference>
<dbReference type="GO" id="GO:0006032">
    <property type="term" value="P:chitin catabolic process"/>
    <property type="evidence" value="ECO:0007669"/>
    <property type="project" value="UniProtKB-KW"/>
</dbReference>
<dbReference type="SUPFAM" id="SSF57016">
    <property type="entry name" value="Plant lectins/antimicrobial peptides"/>
    <property type="match status" value="1"/>
</dbReference>
<dbReference type="InterPro" id="IPR050314">
    <property type="entry name" value="Glycosyl_Hydrlase_18"/>
</dbReference>
<feature type="chain" id="PRO_5015155332" description="chitinase" evidence="12">
    <location>
        <begin position="24"/>
        <end position="490"/>
    </location>
</feature>
<keyword evidence="4 10" id="KW-0147">Chitin-binding</keyword>
<dbReference type="InterPro" id="IPR017853">
    <property type="entry name" value="GH"/>
</dbReference>
<evidence type="ECO:0000256" key="11">
    <source>
        <dbReference type="RuleBase" id="RU000489"/>
    </source>
</evidence>
<name>A0A1B8G8S8_9PEZI</name>
<organism evidence="15 16">
    <name type="scientific">Pseudogymnoascus verrucosus</name>
    <dbReference type="NCBI Taxonomy" id="342668"/>
    <lineage>
        <taxon>Eukaryota</taxon>
        <taxon>Fungi</taxon>
        <taxon>Dikarya</taxon>
        <taxon>Ascomycota</taxon>
        <taxon>Pezizomycotina</taxon>
        <taxon>Leotiomycetes</taxon>
        <taxon>Thelebolales</taxon>
        <taxon>Thelebolaceae</taxon>
        <taxon>Pseudogymnoascus</taxon>
    </lineage>
</organism>
<feature type="domain" description="Chitin-binding type-1" evidence="13">
    <location>
        <begin position="58"/>
        <end position="116"/>
    </location>
</feature>
<dbReference type="PROSITE" id="PS00026">
    <property type="entry name" value="CHIT_BIND_I_1"/>
    <property type="match status" value="1"/>
</dbReference>
<dbReference type="GO" id="GO:0008061">
    <property type="term" value="F:chitin binding"/>
    <property type="evidence" value="ECO:0007669"/>
    <property type="project" value="UniProtKB-UniRule"/>
</dbReference>
<evidence type="ECO:0000313" key="16">
    <source>
        <dbReference type="Proteomes" id="UP000091956"/>
    </source>
</evidence>
<dbReference type="Proteomes" id="UP000091956">
    <property type="component" value="Unassembled WGS sequence"/>
</dbReference>
<dbReference type="Gene3D" id="3.10.50.10">
    <property type="match status" value="1"/>
</dbReference>
<keyword evidence="16" id="KW-1185">Reference proteome</keyword>
<evidence type="ECO:0000256" key="8">
    <source>
        <dbReference type="ARBA" id="ARBA00023295"/>
    </source>
</evidence>
<feature type="disulfide bond" evidence="10">
    <location>
        <begin position="81"/>
        <end position="93"/>
    </location>
</feature>
<dbReference type="Pfam" id="PF00187">
    <property type="entry name" value="Chitin_bind_1"/>
    <property type="match status" value="1"/>
</dbReference>
<dbReference type="InterPro" id="IPR001002">
    <property type="entry name" value="Chitin-bd_1"/>
</dbReference>
<evidence type="ECO:0000256" key="1">
    <source>
        <dbReference type="ARBA" id="ARBA00000822"/>
    </source>
</evidence>
<dbReference type="AlphaFoldDB" id="A0A1B8G8S8"/>